<organism evidence="4 5">
    <name type="scientific">Patiriisocius hiemis</name>
    <dbReference type="NCBI Taxonomy" id="3075604"/>
    <lineage>
        <taxon>Bacteria</taxon>
        <taxon>Pseudomonadati</taxon>
        <taxon>Bacteroidota</taxon>
        <taxon>Flavobacteriia</taxon>
        <taxon>Flavobacteriales</taxon>
        <taxon>Flavobacteriaceae</taxon>
        <taxon>Patiriisocius</taxon>
    </lineage>
</organism>
<dbReference type="PROSITE" id="PS50005">
    <property type="entry name" value="TPR"/>
    <property type="match status" value="2"/>
</dbReference>
<dbReference type="InterPro" id="IPR011990">
    <property type="entry name" value="TPR-like_helical_dom_sf"/>
</dbReference>
<proteinExistence type="predicted"/>
<dbReference type="Pfam" id="PF13414">
    <property type="entry name" value="TPR_11"/>
    <property type="match status" value="1"/>
</dbReference>
<evidence type="ECO:0000256" key="1">
    <source>
        <dbReference type="ARBA" id="ARBA00022737"/>
    </source>
</evidence>
<feature type="repeat" description="TPR" evidence="3">
    <location>
        <begin position="223"/>
        <end position="256"/>
    </location>
</feature>
<sequence>MKKQILVVGISLITTISFGQKKEIKKAQKAVKSGDYTEAISLLDTAEGLLGSADNDLKTDFYVAKGEAYSASAGTSNFDKMKKAADAFLMAIEIDPTIERDISESIQKLRVNLINSAIDDQNANDHINSSKKLYTSYTISKKDTSDLYFAASSAVNGNDYDTALEYYNKLLDLGYTGIAKQFVATDKSTGEVTPFPSKNERDLMVKSGEFIKPETKIAESKRGEILRNMTLIYFEQGNQEEATKLLSKARKENPNDMSLVKAEANLAYQLGDKEKYNKLMNEIVKSDPNNPEVYFGLGVSSADIGQNEKAIEYYQKAIELKPDYAEALINLAVIKLSSEKDIVEEMNGLGTSRADDARYEELKQKRQDLYTEVLPTLEKAYQYLPGNIEIMKTLMNLYSQLGQDNKYKEMKALVEEKEG</sequence>
<evidence type="ECO:0000313" key="5">
    <source>
        <dbReference type="Proteomes" id="UP001254488"/>
    </source>
</evidence>
<dbReference type="InterPro" id="IPR051685">
    <property type="entry name" value="Ycf3/AcsC/BcsC/TPR_MFPF"/>
</dbReference>
<dbReference type="PANTHER" id="PTHR44943:SF8">
    <property type="entry name" value="TPR REPEAT-CONTAINING PROTEIN MJ0263"/>
    <property type="match status" value="1"/>
</dbReference>
<evidence type="ECO:0000313" key="4">
    <source>
        <dbReference type="EMBL" id="MDT0554774.1"/>
    </source>
</evidence>
<dbReference type="InterPro" id="IPR019734">
    <property type="entry name" value="TPR_rpt"/>
</dbReference>
<gene>
    <name evidence="4" type="ORF">RM538_02080</name>
</gene>
<dbReference type="RefSeq" id="WP_311331731.1">
    <property type="nucleotide sequence ID" value="NZ_JAVRHZ010000001.1"/>
</dbReference>
<dbReference type="EMBL" id="JAVRHZ010000001">
    <property type="protein sequence ID" value="MDT0554774.1"/>
    <property type="molecule type" value="Genomic_DNA"/>
</dbReference>
<evidence type="ECO:0000256" key="3">
    <source>
        <dbReference type="PROSITE-ProRule" id="PRU00339"/>
    </source>
</evidence>
<dbReference type="SUPFAM" id="SSF48452">
    <property type="entry name" value="TPR-like"/>
    <property type="match status" value="2"/>
</dbReference>
<reference evidence="4 5" key="1">
    <citation type="submission" date="2023-09" db="EMBL/GenBank/DDBJ databases">
        <authorList>
            <person name="Rey-Velasco X."/>
        </authorList>
    </citation>
    <scope>NUCLEOTIDE SEQUENCE [LARGE SCALE GENOMIC DNA]</scope>
    <source>
        <strain evidence="4 5">W242</strain>
    </source>
</reference>
<protein>
    <submittedName>
        <fullName evidence="4">Tetratricopeptide repeat protein</fullName>
    </submittedName>
</protein>
<dbReference type="PANTHER" id="PTHR44943">
    <property type="entry name" value="CELLULOSE SYNTHASE OPERON PROTEIN C"/>
    <property type="match status" value="1"/>
</dbReference>
<keyword evidence="2 3" id="KW-0802">TPR repeat</keyword>
<accession>A0ABU2YAW1</accession>
<keyword evidence="1" id="KW-0677">Repeat</keyword>
<evidence type="ECO:0000256" key="2">
    <source>
        <dbReference type="ARBA" id="ARBA00022803"/>
    </source>
</evidence>
<dbReference type="Gene3D" id="1.25.40.10">
    <property type="entry name" value="Tetratricopeptide repeat domain"/>
    <property type="match status" value="3"/>
</dbReference>
<feature type="repeat" description="TPR" evidence="3">
    <location>
        <begin position="291"/>
        <end position="324"/>
    </location>
</feature>
<keyword evidence="5" id="KW-1185">Reference proteome</keyword>
<comment type="caution">
    <text evidence="4">The sequence shown here is derived from an EMBL/GenBank/DDBJ whole genome shotgun (WGS) entry which is preliminary data.</text>
</comment>
<dbReference type="PROSITE" id="PS50293">
    <property type="entry name" value="TPR_REGION"/>
    <property type="match status" value="1"/>
</dbReference>
<dbReference type="SMART" id="SM00028">
    <property type="entry name" value="TPR"/>
    <property type="match status" value="4"/>
</dbReference>
<dbReference type="Proteomes" id="UP001254488">
    <property type="component" value="Unassembled WGS sequence"/>
</dbReference>
<name>A0ABU2YAW1_9FLAO</name>